<dbReference type="GO" id="GO:0046491">
    <property type="term" value="P:L-methylmalonyl-CoA metabolic process"/>
    <property type="evidence" value="ECO:0007669"/>
    <property type="project" value="TreeGrafter"/>
</dbReference>
<keyword evidence="4" id="KW-1185">Reference proteome</keyword>
<dbReference type="Proteomes" id="UP000092498">
    <property type="component" value="Chromosome"/>
</dbReference>
<proteinExistence type="predicted"/>
<reference evidence="3 4" key="1">
    <citation type="submission" date="2015-11" db="EMBL/GenBank/DDBJ databases">
        <title>Whole-Genome Sequence of Candidatus Oderbacter manganicum from the National Park Lower Oder Valley, Germany.</title>
        <authorList>
            <person name="Braun B."/>
            <person name="Liere K."/>
            <person name="Szewzyk U."/>
        </authorList>
    </citation>
    <scope>NUCLEOTIDE SEQUENCE [LARGE SCALE GENOMIC DNA]</scope>
    <source>
        <strain evidence="3 4">OTSz_A_272</strain>
    </source>
</reference>
<dbReference type="InterPro" id="IPR051785">
    <property type="entry name" value="MMCE/EMCE_epimerase"/>
</dbReference>
<dbReference type="PANTHER" id="PTHR43048">
    <property type="entry name" value="METHYLMALONYL-COA EPIMERASE"/>
    <property type="match status" value="1"/>
</dbReference>
<dbReference type="GO" id="GO:0046872">
    <property type="term" value="F:metal ion binding"/>
    <property type="evidence" value="ECO:0007669"/>
    <property type="project" value="UniProtKB-KW"/>
</dbReference>
<dbReference type="InterPro" id="IPR029068">
    <property type="entry name" value="Glyas_Bleomycin-R_OHBP_Dase"/>
</dbReference>
<dbReference type="InParanoid" id="A0A1B1ADN3"/>
<protein>
    <recommendedName>
        <fullName evidence="2">VOC domain-containing protein</fullName>
    </recommendedName>
</protein>
<dbReference type="PROSITE" id="PS51819">
    <property type="entry name" value="VOC"/>
    <property type="match status" value="2"/>
</dbReference>
<sequence length="261" mass="28378">MITGFDHVVLGVSDIANRVSAYEALLGERATSVTTNDDVALAVVKTSNIAVELMAPVGPGASRLQAAIDDGGEGIKSLVFAVGDVDGARTRCERVGLAPEPVVIGAGYRSFRVSTERTHGVRLFFLERNEAPSSEAQHRGLDHIVIRTPEPERAAALYGARLGLDMRLDREVVGRRLMFFRCGSAIVEIIHDETLSDGRDKLWGLSWRVADAVHERERLAAAGFDVSDVRVGMKPGTRVFTVRDRTCGVPTLMIESNPKRD</sequence>
<evidence type="ECO:0000313" key="4">
    <source>
        <dbReference type="Proteomes" id="UP000092498"/>
    </source>
</evidence>
<evidence type="ECO:0000256" key="1">
    <source>
        <dbReference type="ARBA" id="ARBA00022723"/>
    </source>
</evidence>
<dbReference type="RefSeq" id="WP_066767112.1">
    <property type="nucleotide sequence ID" value="NZ_CP013244.1"/>
</dbReference>
<dbReference type="SUPFAM" id="SSF54593">
    <property type="entry name" value="Glyoxalase/Bleomycin resistance protein/Dihydroxybiphenyl dioxygenase"/>
    <property type="match status" value="1"/>
</dbReference>
<dbReference type="PANTHER" id="PTHR43048:SF3">
    <property type="entry name" value="METHYLMALONYL-COA EPIMERASE, MITOCHONDRIAL"/>
    <property type="match status" value="1"/>
</dbReference>
<dbReference type="EMBL" id="CP013244">
    <property type="protein sequence ID" value="ANP44670.1"/>
    <property type="molecule type" value="Genomic_DNA"/>
</dbReference>
<name>A0A1B1ADN3_9PROT</name>
<feature type="domain" description="VOC" evidence="2">
    <location>
        <begin position="4"/>
        <end position="128"/>
    </location>
</feature>
<keyword evidence="1" id="KW-0479">Metal-binding</keyword>
<organism evidence="3 4">
    <name type="scientific">Candidatus Viadribacter manganicus</name>
    <dbReference type="NCBI Taxonomy" id="1759059"/>
    <lineage>
        <taxon>Bacteria</taxon>
        <taxon>Pseudomonadati</taxon>
        <taxon>Pseudomonadota</taxon>
        <taxon>Alphaproteobacteria</taxon>
        <taxon>Hyphomonadales</taxon>
        <taxon>Hyphomonadaceae</taxon>
        <taxon>Candidatus Viadribacter</taxon>
    </lineage>
</organism>
<dbReference type="InterPro" id="IPR037523">
    <property type="entry name" value="VOC_core"/>
</dbReference>
<dbReference type="OrthoDB" id="4373689at2"/>
<dbReference type="AlphaFoldDB" id="A0A1B1ADN3"/>
<evidence type="ECO:0000259" key="2">
    <source>
        <dbReference type="PROSITE" id="PS51819"/>
    </source>
</evidence>
<dbReference type="GO" id="GO:0004493">
    <property type="term" value="F:methylmalonyl-CoA epimerase activity"/>
    <property type="evidence" value="ECO:0007669"/>
    <property type="project" value="TreeGrafter"/>
</dbReference>
<dbReference type="Pfam" id="PF13669">
    <property type="entry name" value="Glyoxalase_4"/>
    <property type="match status" value="2"/>
</dbReference>
<dbReference type="Gene3D" id="3.10.180.10">
    <property type="entry name" value="2,3-Dihydroxybiphenyl 1,2-Dioxygenase, domain 1"/>
    <property type="match status" value="2"/>
</dbReference>
<feature type="domain" description="VOC" evidence="2">
    <location>
        <begin position="140"/>
        <end position="256"/>
    </location>
</feature>
<dbReference type="STRING" id="1759059.ATE48_01405"/>
<dbReference type="KEGG" id="cbot:ATE48_01405"/>
<gene>
    <name evidence="3" type="ORF">ATE48_01405</name>
</gene>
<accession>A0A1B1ADN3</accession>
<evidence type="ECO:0000313" key="3">
    <source>
        <dbReference type="EMBL" id="ANP44670.1"/>
    </source>
</evidence>
<dbReference type="CDD" id="cd06587">
    <property type="entry name" value="VOC"/>
    <property type="match status" value="1"/>
</dbReference>